<organism evidence="2 3">
    <name type="scientific">Mesorhizobium plurifarium</name>
    <dbReference type="NCBI Taxonomy" id="69974"/>
    <lineage>
        <taxon>Bacteria</taxon>
        <taxon>Pseudomonadati</taxon>
        <taxon>Pseudomonadota</taxon>
        <taxon>Alphaproteobacteria</taxon>
        <taxon>Hyphomicrobiales</taxon>
        <taxon>Phyllobacteriaceae</taxon>
        <taxon>Mesorhizobium</taxon>
    </lineage>
</organism>
<name>A0A090DVQ2_MESPL</name>
<dbReference type="AlphaFoldDB" id="A0A090DVQ2"/>
<dbReference type="Gene3D" id="2.170.270.10">
    <property type="entry name" value="SET domain"/>
    <property type="match status" value="1"/>
</dbReference>
<dbReference type="Pfam" id="PF00856">
    <property type="entry name" value="SET"/>
    <property type="match status" value="1"/>
</dbReference>
<reference evidence="3" key="1">
    <citation type="submission" date="2014-08" db="EMBL/GenBank/DDBJ databases">
        <authorList>
            <person name="Moulin L."/>
        </authorList>
    </citation>
    <scope>NUCLEOTIDE SEQUENCE [LARGE SCALE GENOMIC DNA]</scope>
</reference>
<dbReference type="Proteomes" id="UP000045285">
    <property type="component" value="Unassembled WGS sequence"/>
</dbReference>
<accession>A0A090DVQ2</accession>
<dbReference type="InterPro" id="IPR046341">
    <property type="entry name" value="SET_dom_sf"/>
</dbReference>
<dbReference type="PROSITE" id="PS50280">
    <property type="entry name" value="SET"/>
    <property type="match status" value="1"/>
</dbReference>
<dbReference type="EMBL" id="CCMZ01000028">
    <property type="protein sequence ID" value="CDX21071.1"/>
    <property type="molecule type" value="Genomic_DNA"/>
</dbReference>
<dbReference type="PANTHER" id="PTHR12350:SF19">
    <property type="entry name" value="SET DOMAIN-CONTAINING PROTEIN"/>
    <property type="match status" value="1"/>
</dbReference>
<evidence type="ECO:0000313" key="2">
    <source>
        <dbReference type="EMBL" id="CDX21071.1"/>
    </source>
</evidence>
<protein>
    <submittedName>
        <fullName evidence="2">Nuclear protein SET</fullName>
    </submittedName>
</protein>
<dbReference type="SUPFAM" id="SSF82199">
    <property type="entry name" value="SET domain"/>
    <property type="match status" value="1"/>
</dbReference>
<evidence type="ECO:0000313" key="3">
    <source>
        <dbReference type="Proteomes" id="UP000045285"/>
    </source>
</evidence>
<evidence type="ECO:0000259" key="1">
    <source>
        <dbReference type="PROSITE" id="PS50280"/>
    </source>
</evidence>
<feature type="domain" description="SET" evidence="1">
    <location>
        <begin position="26"/>
        <end position="124"/>
    </location>
</feature>
<proteinExistence type="predicted"/>
<sequence length="188" mass="20530">MPSSNISEGLSILTDDVACAKQLNAHNVRILSTGGDRGRGVFTARDFLPGEIVIIGLIERMETTRTTNSFQLDWNVHALFQEPAVIVNHSCDPNLAIVPNRFGAYDFVAIRRVSSGAEVTWNYATSEFECIGVSVCLCSSKNCQGSAGGFSTLPRDHPLLVSGFYAPYLKEPVIPSKRDRIAPQARRS</sequence>
<dbReference type="InterPro" id="IPR053201">
    <property type="entry name" value="Flavunoidine_N-MTase"/>
</dbReference>
<dbReference type="InterPro" id="IPR001214">
    <property type="entry name" value="SET_dom"/>
</dbReference>
<gene>
    <name evidence="2" type="ORF">MPL3356_340163</name>
</gene>
<keyword evidence="3" id="KW-1185">Reference proteome</keyword>
<dbReference type="PANTHER" id="PTHR12350">
    <property type="entry name" value="HISTONE-LYSINE N-METHYLTRANSFERASE-RELATED"/>
    <property type="match status" value="1"/>
</dbReference>